<evidence type="ECO:0000313" key="4">
    <source>
        <dbReference type="RefSeq" id="XP_034237498.1"/>
    </source>
</evidence>
<dbReference type="GeneID" id="117642970"/>
<evidence type="ECO:0000313" key="3">
    <source>
        <dbReference type="Proteomes" id="UP000515158"/>
    </source>
</evidence>
<comment type="catalytic activity">
    <reaction evidence="1">
        <text>ATP + H2O = ADP + phosphate + H(+)</text>
        <dbReference type="Rhea" id="RHEA:13065"/>
        <dbReference type="ChEBI" id="CHEBI:15377"/>
        <dbReference type="ChEBI" id="CHEBI:15378"/>
        <dbReference type="ChEBI" id="CHEBI:30616"/>
        <dbReference type="ChEBI" id="CHEBI:43474"/>
        <dbReference type="ChEBI" id="CHEBI:456216"/>
        <dbReference type="EC" id="5.6.2.3"/>
    </reaction>
</comment>
<dbReference type="Pfam" id="PF05970">
    <property type="entry name" value="PIF1"/>
    <property type="match status" value="1"/>
</dbReference>
<dbReference type="GO" id="GO:0043139">
    <property type="term" value="F:5'-3' DNA helicase activity"/>
    <property type="evidence" value="ECO:0007669"/>
    <property type="project" value="UniProtKB-EC"/>
</dbReference>
<keyword evidence="1" id="KW-0378">Hydrolase</keyword>
<feature type="domain" description="DNA helicase Pif1-like DEAD-box helicase" evidence="2">
    <location>
        <begin position="13"/>
        <end position="170"/>
    </location>
</feature>
<dbReference type="PANTHER" id="PTHR47642">
    <property type="entry name" value="ATP-DEPENDENT DNA HELICASE"/>
    <property type="match status" value="1"/>
</dbReference>
<evidence type="ECO:0000259" key="2">
    <source>
        <dbReference type="Pfam" id="PF05970"/>
    </source>
</evidence>
<proteinExistence type="inferred from homology"/>
<dbReference type="InParanoid" id="A0A6P8YCV1"/>
<accession>A0A6P8YCV1</accession>
<keyword evidence="1" id="KW-0227">DNA damage</keyword>
<keyword evidence="1" id="KW-0233">DNA recombination</keyword>
<reference evidence="4" key="1">
    <citation type="submission" date="2025-08" db="UniProtKB">
        <authorList>
            <consortium name="RefSeq"/>
        </authorList>
    </citation>
    <scope>IDENTIFICATION</scope>
    <source>
        <tissue evidence="4">Total insect</tissue>
    </source>
</reference>
<dbReference type="OrthoDB" id="7470624at2759"/>
<protein>
    <recommendedName>
        <fullName evidence="1">ATP-dependent DNA helicase</fullName>
        <ecNumber evidence="1">5.6.2.3</ecNumber>
    </recommendedName>
</protein>
<evidence type="ECO:0000256" key="1">
    <source>
        <dbReference type="RuleBase" id="RU363044"/>
    </source>
</evidence>
<dbReference type="CDD" id="cd18809">
    <property type="entry name" value="SF1_C_RecD"/>
    <property type="match status" value="1"/>
</dbReference>
<dbReference type="InterPro" id="IPR051055">
    <property type="entry name" value="PIF1_helicase"/>
</dbReference>
<dbReference type="GO" id="GO:0006281">
    <property type="term" value="P:DNA repair"/>
    <property type="evidence" value="ECO:0007669"/>
    <property type="project" value="UniProtKB-KW"/>
</dbReference>
<dbReference type="GO" id="GO:0005524">
    <property type="term" value="F:ATP binding"/>
    <property type="evidence" value="ECO:0007669"/>
    <property type="project" value="UniProtKB-KW"/>
</dbReference>
<dbReference type="InterPro" id="IPR010285">
    <property type="entry name" value="DNA_helicase_pif1-like_DEAD"/>
</dbReference>
<keyword evidence="3" id="KW-1185">Reference proteome</keyword>
<dbReference type="GO" id="GO:0016787">
    <property type="term" value="F:hydrolase activity"/>
    <property type="evidence" value="ECO:0007669"/>
    <property type="project" value="UniProtKB-KW"/>
</dbReference>
<keyword evidence="1" id="KW-0547">Nucleotide-binding</keyword>
<dbReference type="Gene3D" id="3.40.50.300">
    <property type="entry name" value="P-loop containing nucleotide triphosphate hydrolases"/>
    <property type="match status" value="2"/>
</dbReference>
<comment type="cofactor">
    <cofactor evidence="1">
        <name>Mg(2+)</name>
        <dbReference type="ChEBI" id="CHEBI:18420"/>
    </cofactor>
</comment>
<dbReference type="RefSeq" id="XP_034237498.1">
    <property type="nucleotide sequence ID" value="XM_034381607.1"/>
</dbReference>
<name>A0A6P8YCV1_THRPL</name>
<sequence length="397" mass="44566">MLKKRLGPDSYLIGAPTGVAAVLINGKTLHSLFKLPRNSSDFKELKGEAARELANMFETVKYLILDEWSMCGCATLSMIDERCKQATGNYEEDFGGLYVMLLGDGKQLPPVNDASLYSKIQNNDRARKGKLLINNFKGRFTLSTSHRQQGDHEFLKILDNVGDANVSDEDFKTLASRFDYKISSEEKQSFEDAIRLFSKKADRATSDKAEGLERYLYLAKNCKIMLRSNLWLEKGLVNGAMGRIHDVIFDPACPDMPAVLLCEFENYTGPSLIPNLKVVPIKPVLKSWSDKGQNCTRFQFPVCLAYAVSIHKSQGMTLDKAVVNIGPSEFAFGLSYVAFSRVRKLSDMMIYPFLSQRLKSLSLIPALQHRNDFMNLKDSSTGPGSLNTFFKIQLMIQ</sequence>
<dbReference type="EC" id="5.6.2.3" evidence="1"/>
<dbReference type="InterPro" id="IPR027417">
    <property type="entry name" value="P-loop_NTPase"/>
</dbReference>
<gene>
    <name evidence="4" type="primary">LOC117642970</name>
</gene>
<dbReference type="AlphaFoldDB" id="A0A6P8YCV1"/>
<dbReference type="SUPFAM" id="SSF52540">
    <property type="entry name" value="P-loop containing nucleoside triphosphate hydrolases"/>
    <property type="match status" value="2"/>
</dbReference>
<keyword evidence="1" id="KW-0347">Helicase</keyword>
<dbReference type="KEGG" id="tpal:117642970"/>
<organism evidence="4">
    <name type="scientific">Thrips palmi</name>
    <name type="common">Melon thrips</name>
    <dbReference type="NCBI Taxonomy" id="161013"/>
    <lineage>
        <taxon>Eukaryota</taxon>
        <taxon>Metazoa</taxon>
        <taxon>Ecdysozoa</taxon>
        <taxon>Arthropoda</taxon>
        <taxon>Hexapoda</taxon>
        <taxon>Insecta</taxon>
        <taxon>Pterygota</taxon>
        <taxon>Neoptera</taxon>
        <taxon>Paraneoptera</taxon>
        <taxon>Thysanoptera</taxon>
        <taxon>Terebrantia</taxon>
        <taxon>Thripoidea</taxon>
        <taxon>Thripidae</taxon>
        <taxon>Thrips</taxon>
    </lineage>
</organism>
<keyword evidence="1" id="KW-0067">ATP-binding</keyword>
<comment type="similarity">
    <text evidence="1">Belongs to the helicase family.</text>
</comment>
<dbReference type="GO" id="GO:0006310">
    <property type="term" value="P:DNA recombination"/>
    <property type="evidence" value="ECO:0007669"/>
    <property type="project" value="UniProtKB-KW"/>
</dbReference>
<keyword evidence="1" id="KW-0234">DNA repair</keyword>
<dbReference type="Proteomes" id="UP000515158">
    <property type="component" value="Unplaced"/>
</dbReference>
<dbReference type="GO" id="GO:0000723">
    <property type="term" value="P:telomere maintenance"/>
    <property type="evidence" value="ECO:0007669"/>
    <property type="project" value="InterPro"/>
</dbReference>